<dbReference type="EMBL" id="JAGTXO010000049">
    <property type="protein sequence ID" value="KAG8458611.1"/>
    <property type="molecule type" value="Genomic_DNA"/>
</dbReference>
<evidence type="ECO:0000256" key="1">
    <source>
        <dbReference type="ARBA" id="ARBA00009375"/>
    </source>
</evidence>
<evidence type="ECO:0000313" key="8">
    <source>
        <dbReference type="Proteomes" id="UP000751190"/>
    </source>
</evidence>
<feature type="region of interest" description="Disordered" evidence="5">
    <location>
        <begin position="44"/>
        <end position="85"/>
    </location>
</feature>
<evidence type="ECO:0000256" key="3">
    <source>
        <dbReference type="ARBA" id="ARBA00023235"/>
    </source>
</evidence>
<organism evidence="7 8">
    <name type="scientific">Diacronema lutheri</name>
    <name type="common">Unicellular marine alga</name>
    <name type="synonym">Monochrysis lutheri</name>
    <dbReference type="NCBI Taxonomy" id="2081491"/>
    <lineage>
        <taxon>Eukaryota</taxon>
        <taxon>Haptista</taxon>
        <taxon>Haptophyta</taxon>
        <taxon>Pavlovophyceae</taxon>
        <taxon>Pavlovales</taxon>
        <taxon>Pavlovaceae</taxon>
        <taxon>Diacronema</taxon>
    </lineage>
</organism>
<dbReference type="PANTHER" id="PTHR11142">
    <property type="entry name" value="PSEUDOURIDYLATE SYNTHASE"/>
    <property type="match status" value="1"/>
</dbReference>
<dbReference type="CDD" id="cd02570">
    <property type="entry name" value="PseudoU_synth_EcTruA"/>
    <property type="match status" value="1"/>
</dbReference>
<protein>
    <recommendedName>
        <fullName evidence="4">tRNA pseudouridine synthase</fullName>
        <ecNumber evidence="4">5.4.99.12</ecNumber>
    </recommendedName>
</protein>
<dbReference type="GO" id="GO:0003723">
    <property type="term" value="F:RNA binding"/>
    <property type="evidence" value="ECO:0007669"/>
    <property type="project" value="InterPro"/>
</dbReference>
<comment type="catalytic activity">
    <reaction evidence="4">
        <text>uridine(38/39/40) in tRNA = pseudouridine(38/39/40) in tRNA</text>
        <dbReference type="Rhea" id="RHEA:22376"/>
        <dbReference type="Rhea" id="RHEA-COMP:10085"/>
        <dbReference type="Rhea" id="RHEA-COMP:10087"/>
        <dbReference type="ChEBI" id="CHEBI:65314"/>
        <dbReference type="ChEBI" id="CHEBI:65315"/>
        <dbReference type="EC" id="5.4.99.12"/>
    </reaction>
</comment>
<dbReference type="InterPro" id="IPR020095">
    <property type="entry name" value="PsdUridine_synth_TruA_C"/>
</dbReference>
<dbReference type="HAMAP" id="MF_00171">
    <property type="entry name" value="TruA"/>
    <property type="match status" value="1"/>
</dbReference>
<dbReference type="AlphaFoldDB" id="A0A8J5X551"/>
<feature type="domain" description="Pseudouridine synthase I TruA alpha/beta" evidence="6">
    <location>
        <begin position="95"/>
        <end position="190"/>
    </location>
</feature>
<dbReference type="EC" id="5.4.99.12" evidence="4"/>
<name>A0A8J5X551_DIALT</name>
<evidence type="ECO:0000313" key="7">
    <source>
        <dbReference type="EMBL" id="KAG8458611.1"/>
    </source>
</evidence>
<evidence type="ECO:0000256" key="4">
    <source>
        <dbReference type="RuleBase" id="RU003792"/>
    </source>
</evidence>
<dbReference type="NCBIfam" id="TIGR00071">
    <property type="entry name" value="hisT_truA"/>
    <property type="match status" value="1"/>
</dbReference>
<dbReference type="Gene3D" id="3.30.70.580">
    <property type="entry name" value="Pseudouridine synthase I, catalytic domain, N-terminal subdomain"/>
    <property type="match status" value="1"/>
</dbReference>
<keyword evidence="2 4" id="KW-0819">tRNA processing</keyword>
<dbReference type="OrthoDB" id="271910at2759"/>
<dbReference type="Gene3D" id="3.30.70.660">
    <property type="entry name" value="Pseudouridine synthase I, catalytic domain, C-terminal subdomain"/>
    <property type="match status" value="1"/>
</dbReference>
<proteinExistence type="inferred from homology"/>
<dbReference type="InterPro" id="IPR020097">
    <property type="entry name" value="PsdUridine_synth_TruA_a/b_dom"/>
</dbReference>
<keyword evidence="3 4" id="KW-0413">Isomerase</keyword>
<dbReference type="OMA" id="RKYSYHI"/>
<dbReference type="InterPro" id="IPR001406">
    <property type="entry name" value="PsdUridine_synth_TruA"/>
</dbReference>
<dbReference type="Proteomes" id="UP000751190">
    <property type="component" value="Unassembled WGS sequence"/>
</dbReference>
<evidence type="ECO:0000256" key="2">
    <source>
        <dbReference type="ARBA" id="ARBA00022694"/>
    </source>
</evidence>
<dbReference type="InterPro" id="IPR020103">
    <property type="entry name" value="PsdUridine_synth_cat_dom_sf"/>
</dbReference>
<evidence type="ECO:0000259" key="6">
    <source>
        <dbReference type="Pfam" id="PF01416"/>
    </source>
</evidence>
<dbReference type="InterPro" id="IPR020094">
    <property type="entry name" value="TruA/RsuA/RluB/E/F_N"/>
</dbReference>
<keyword evidence="8" id="KW-1185">Reference proteome</keyword>
<accession>A0A8J5X551</accession>
<dbReference type="GO" id="GO:0031119">
    <property type="term" value="P:tRNA pseudouridine synthesis"/>
    <property type="evidence" value="ECO:0007669"/>
    <property type="project" value="TreeGrafter"/>
</dbReference>
<gene>
    <name evidence="7" type="ORF">KFE25_008408</name>
</gene>
<reference evidence="7" key="1">
    <citation type="submission" date="2021-05" db="EMBL/GenBank/DDBJ databases">
        <title>The genome of the haptophyte Pavlova lutheri (Diacronema luteri, Pavlovales) - a model for lipid biosynthesis in eukaryotic algae.</title>
        <authorList>
            <person name="Hulatt C.J."/>
            <person name="Posewitz M.C."/>
        </authorList>
    </citation>
    <scope>NUCLEOTIDE SEQUENCE</scope>
    <source>
        <strain evidence="7">NIVA-4/92</strain>
    </source>
</reference>
<feature type="domain" description="Pseudouridine synthase I TruA alpha/beta" evidence="6">
    <location>
        <begin position="239"/>
        <end position="352"/>
    </location>
</feature>
<evidence type="ECO:0000256" key="5">
    <source>
        <dbReference type="SAM" id="MobiDB-lite"/>
    </source>
</evidence>
<dbReference type="SUPFAM" id="SSF55120">
    <property type="entry name" value="Pseudouridine synthase"/>
    <property type="match status" value="1"/>
</dbReference>
<comment type="similarity">
    <text evidence="1 4">Belongs to the tRNA pseudouridine synthase TruA family.</text>
</comment>
<sequence length="391" mass="41597">MADFDGEWPPGHSRFSWEGGGVWPPVGHTAFSWSGAPPAWLRSDAARTPRAVLASRATQTHAPPPPDVRPPRRPAHDPASGADSGKGLVRLKATCEYDGTCFCGWMIQADPDRSVQGALEARLSAYLRRPVAIAGSGRTDAGVSARAQVFHVDIEASHSPESLLRALQSGLPPAVRVTAVERAPAGFHARHSCSGKRYSYALLARQPSPFEARWCWSLAERLPASSPPASLDVAAMADAACALVGVHDFRHFCVRKAHDPRSPVRHVRSCAVVDEGDGRVRVTIEADRFLYKQMRMMVGTLAQVGLRRLSVSGFRDLVLPAGEAVHGAPLRARAAAVYTAPAHGLLLEHVFYAEPGTFGTSSVTPATLSLATASNVEPGHGHVDSASSGGD</sequence>
<dbReference type="PANTHER" id="PTHR11142:SF0">
    <property type="entry name" value="TRNA PSEUDOURIDINE SYNTHASE-LIKE 1"/>
    <property type="match status" value="1"/>
</dbReference>
<comment type="caution">
    <text evidence="7">The sequence shown here is derived from an EMBL/GenBank/DDBJ whole genome shotgun (WGS) entry which is preliminary data.</text>
</comment>
<dbReference type="Pfam" id="PF01416">
    <property type="entry name" value="PseudoU_synth_1"/>
    <property type="match status" value="2"/>
</dbReference>
<dbReference type="GO" id="GO:0160147">
    <property type="term" value="F:tRNA pseudouridine(38-40) synthase activity"/>
    <property type="evidence" value="ECO:0007669"/>
    <property type="project" value="UniProtKB-EC"/>
</dbReference>